<gene>
    <name evidence="9" type="ordered locus">Closa_3826</name>
</gene>
<organism evidence="9 10">
    <name type="scientific">Lacrimispora saccharolytica (strain ATCC 35040 / DSM 2544 / NRCC 2533 / WM1)</name>
    <name type="common">Clostridium saccharolyticum</name>
    <dbReference type="NCBI Taxonomy" id="610130"/>
    <lineage>
        <taxon>Bacteria</taxon>
        <taxon>Bacillati</taxon>
        <taxon>Bacillota</taxon>
        <taxon>Clostridia</taxon>
        <taxon>Lachnospirales</taxon>
        <taxon>Lachnospiraceae</taxon>
        <taxon>Lacrimispora</taxon>
    </lineage>
</organism>
<evidence type="ECO:0000313" key="9">
    <source>
        <dbReference type="EMBL" id="ADL06346.1"/>
    </source>
</evidence>
<feature type="transmembrane region" description="Helical" evidence="8">
    <location>
        <begin position="370"/>
        <end position="387"/>
    </location>
</feature>
<dbReference type="EMBL" id="CP002109">
    <property type="protein sequence ID" value="ADL06346.1"/>
    <property type="molecule type" value="Genomic_DNA"/>
</dbReference>
<keyword evidence="10" id="KW-1185">Reference proteome</keyword>
<keyword evidence="6 8" id="KW-1133">Transmembrane helix</keyword>
<feature type="transmembrane region" description="Helical" evidence="8">
    <location>
        <begin position="343"/>
        <end position="364"/>
    </location>
</feature>
<evidence type="ECO:0000256" key="4">
    <source>
        <dbReference type="ARBA" id="ARBA00022679"/>
    </source>
</evidence>
<proteinExistence type="predicted"/>
<comment type="subcellular location">
    <subcellularLocation>
        <location evidence="1">Cell membrane</location>
        <topology evidence="1">Multi-pass membrane protein</topology>
    </subcellularLocation>
</comment>
<dbReference type="InterPro" id="IPR050297">
    <property type="entry name" value="LipidA_mod_glycosyltrf_83"/>
</dbReference>
<keyword evidence="3" id="KW-0328">Glycosyltransferase</keyword>
<feature type="transmembrane region" description="Helical" evidence="8">
    <location>
        <begin position="147"/>
        <end position="170"/>
    </location>
</feature>
<feature type="transmembrane region" description="Helical" evidence="8">
    <location>
        <begin position="399"/>
        <end position="416"/>
    </location>
</feature>
<sequence length="539" mass="61278">MNQWRDEKKRAFLALLFILILQAGVMCWFGNRKQGYFIDEIYSFGLSNGYYKPFITSYGDKIFDQWADKTVIDDYMTVQKGERFAYGSVIYNQSQDVHPPLFYLLLHTVSSFFPGRYSKWFGIGINLVCFLISGGFLWLLGSRLMKCPWLGLVPVTIWGFSAGAVSYTIYIRMYMVMTLFTVLSGYLHERMEEEGQTWLKLLLIFVVTVCGLLTQYYFVIYAFFLSGVYFLWKLWKKAFKEAFLYAAVLFGGVGTAVLLFPSFITQITRKDEIVAQETRKNIGSIDTLITNLKSYGYGIHSDFLSGSFKAVPLILLLAAAAVAAAFFLGRQKKKEALGKSQELGGWLFLISCPAAVFIIASVAVVPSPRYICSLYPLLVLAGIWLLWRMTKHCLPAMRTAMVLFSVLFLCLSLSSYRHGFVQYLYRDEPVRLEEAKKYGNLPCLYVTNYRMAALTQDLRTLSCFKEFYVTNREGLATVDQILEGKEASRGILVTVDNNSFWGSGYDGEEVVRIISEKTGLRAVKCVFAQELSVTYLLEG</sequence>
<dbReference type="KEGG" id="csh:Closa_3826"/>
<feature type="transmembrane region" description="Helical" evidence="8">
    <location>
        <begin position="243"/>
        <end position="264"/>
    </location>
</feature>
<keyword evidence="2" id="KW-1003">Cell membrane</keyword>
<dbReference type="GO" id="GO:0009103">
    <property type="term" value="P:lipopolysaccharide biosynthetic process"/>
    <property type="evidence" value="ECO:0007669"/>
    <property type="project" value="UniProtKB-ARBA"/>
</dbReference>
<dbReference type="OrthoDB" id="2005760at2"/>
<name>D9R0B3_LACSW</name>
<dbReference type="Proteomes" id="UP000001662">
    <property type="component" value="Chromosome"/>
</dbReference>
<evidence type="ECO:0000256" key="7">
    <source>
        <dbReference type="ARBA" id="ARBA00023136"/>
    </source>
</evidence>
<dbReference type="PANTHER" id="PTHR33908:SF11">
    <property type="entry name" value="MEMBRANE PROTEIN"/>
    <property type="match status" value="1"/>
</dbReference>
<dbReference type="HOGENOM" id="CLU_505001_0_0_9"/>
<dbReference type="GO" id="GO:0016763">
    <property type="term" value="F:pentosyltransferase activity"/>
    <property type="evidence" value="ECO:0007669"/>
    <property type="project" value="TreeGrafter"/>
</dbReference>
<evidence type="ECO:0000256" key="3">
    <source>
        <dbReference type="ARBA" id="ARBA00022676"/>
    </source>
</evidence>
<protein>
    <recommendedName>
        <fullName evidence="11">Glycosyltransferase RgtA/B/C/D-like domain-containing protein</fullName>
    </recommendedName>
</protein>
<reference evidence="9" key="1">
    <citation type="submission" date="2010-07" db="EMBL/GenBank/DDBJ databases">
        <title>Complete sequence of Clostridium saccharolyticum WM1.</title>
        <authorList>
            <consortium name="US DOE Joint Genome Institute"/>
            <person name="Lucas S."/>
            <person name="Copeland A."/>
            <person name="Lapidus A."/>
            <person name="Cheng J.-F."/>
            <person name="Bruce D."/>
            <person name="Goodwin L."/>
            <person name="Pitluck S."/>
            <person name="Chertkov O."/>
            <person name="Detter J.C."/>
            <person name="Han C."/>
            <person name="Tapia R."/>
            <person name="Land M."/>
            <person name="Hauser L."/>
            <person name="Chang Y.-J."/>
            <person name="Jeffries C."/>
            <person name="Kyrpides N."/>
            <person name="Ivanova N."/>
            <person name="Mikhailova N."/>
            <person name="Mouttaki H."/>
            <person name="Lin L."/>
            <person name="Zhou J."/>
            <person name="Hemme C.L."/>
            <person name="Woyke T."/>
        </authorList>
    </citation>
    <scope>NUCLEOTIDE SEQUENCE [LARGE SCALE GENOMIC DNA]</scope>
    <source>
        <strain evidence="9">WM1</strain>
    </source>
</reference>
<feature type="transmembrane region" description="Helical" evidence="8">
    <location>
        <begin position="310"/>
        <end position="331"/>
    </location>
</feature>
<evidence type="ECO:0000256" key="6">
    <source>
        <dbReference type="ARBA" id="ARBA00022989"/>
    </source>
</evidence>
<evidence type="ECO:0000313" key="10">
    <source>
        <dbReference type="Proteomes" id="UP000001662"/>
    </source>
</evidence>
<keyword evidence="7 8" id="KW-0472">Membrane</keyword>
<feature type="transmembrane region" description="Helical" evidence="8">
    <location>
        <begin position="12"/>
        <end position="31"/>
    </location>
</feature>
<keyword evidence="5 8" id="KW-0812">Transmembrane</keyword>
<dbReference type="PANTHER" id="PTHR33908">
    <property type="entry name" value="MANNOSYLTRANSFERASE YKCB-RELATED"/>
    <property type="match status" value="1"/>
</dbReference>
<evidence type="ECO:0000256" key="1">
    <source>
        <dbReference type="ARBA" id="ARBA00004651"/>
    </source>
</evidence>
<accession>D9R0B3</accession>
<evidence type="ECO:0000256" key="2">
    <source>
        <dbReference type="ARBA" id="ARBA00022475"/>
    </source>
</evidence>
<feature type="transmembrane region" description="Helical" evidence="8">
    <location>
        <begin position="120"/>
        <end position="140"/>
    </location>
</feature>
<dbReference type="eggNOG" id="ENOG50317YB">
    <property type="taxonomic scope" value="Bacteria"/>
</dbReference>
<dbReference type="RefSeq" id="WP_013274399.1">
    <property type="nucleotide sequence ID" value="NC_014376.1"/>
</dbReference>
<dbReference type="GO" id="GO:0005886">
    <property type="term" value="C:plasma membrane"/>
    <property type="evidence" value="ECO:0007669"/>
    <property type="project" value="UniProtKB-SubCell"/>
</dbReference>
<keyword evidence="4" id="KW-0808">Transferase</keyword>
<evidence type="ECO:0008006" key="11">
    <source>
        <dbReference type="Google" id="ProtNLM"/>
    </source>
</evidence>
<dbReference type="STRING" id="610130.Closa_3826"/>
<evidence type="ECO:0000256" key="8">
    <source>
        <dbReference type="SAM" id="Phobius"/>
    </source>
</evidence>
<evidence type="ECO:0000256" key="5">
    <source>
        <dbReference type="ARBA" id="ARBA00022692"/>
    </source>
</evidence>
<feature type="transmembrane region" description="Helical" evidence="8">
    <location>
        <begin position="201"/>
        <end position="231"/>
    </location>
</feature>
<dbReference type="AlphaFoldDB" id="D9R0B3"/>
<dbReference type="PaxDb" id="610130-Closa_3826"/>